<evidence type="ECO:0000313" key="7">
    <source>
        <dbReference type="EMBL" id="JAV19870.1"/>
    </source>
</evidence>
<protein>
    <submittedName>
        <fullName evidence="7">Uncharacterized protein</fullName>
    </submittedName>
</protein>
<dbReference type="SUPFAM" id="SSF82199">
    <property type="entry name" value="SET domain"/>
    <property type="match status" value="1"/>
</dbReference>
<organism evidence="7">
    <name type="scientific">Culex tarsalis</name>
    <name type="common">Encephalitis mosquito</name>
    <dbReference type="NCBI Taxonomy" id="7177"/>
    <lineage>
        <taxon>Eukaryota</taxon>
        <taxon>Metazoa</taxon>
        <taxon>Ecdysozoa</taxon>
        <taxon>Arthropoda</taxon>
        <taxon>Hexapoda</taxon>
        <taxon>Insecta</taxon>
        <taxon>Pterygota</taxon>
        <taxon>Neoptera</taxon>
        <taxon>Endopterygota</taxon>
        <taxon>Diptera</taxon>
        <taxon>Nematocera</taxon>
        <taxon>Culicoidea</taxon>
        <taxon>Culicidae</taxon>
        <taxon>Culicinae</taxon>
        <taxon>Culicini</taxon>
        <taxon>Culex</taxon>
        <taxon>Culex</taxon>
    </lineage>
</organism>
<dbReference type="Pfam" id="PF00856">
    <property type="entry name" value="SET"/>
    <property type="match status" value="1"/>
</dbReference>
<sequence length="582" mass="67015">MEINIRSLQSHLLTRATARPDVHEEVDFAIERYHREFLAKTGGRRLDLESTWRFVLKNGPRVDVPERTKSNAKAVAVRQEGNRYFAERVLDEAGEKYNESICWAEPGSEELGIGFANRSAICYEHGDYEICLLNIALARKHNRPDRLETKLAAREHNCRQQIAAGRSHGTVPCPRFTMNVEPDPKIPFLAKGLRMAEVSPYGRAMVAAECSFRPGDVLMKEKAFMTMSDPQYQYLHCHFCGESKLFSLLPCPECASVMYCSEKCRQEDKRTLHRFECGIKEKLNHLYTTIVALGPRMFFYGLTLFGDDVDEMQKVCEAHERSGSNPMDVDYSNGYDPLEVFKNLNQVKLTKKNEHNYHRFMFVASVYYTVYMQSPAVRALIVTEAQQKFMLRCFMDYMQICLQANLFFWDEANVPLFPIASIINHSCDPNVYAVPRLNHFKMIALKPIAKGEQIFFSYGPVWYKNGDKAKQDSTMSLFLFQCDCVACNPARLKRWLATQKRLDEQGIRNLRTCSQVIQDDLAPLAAKMNTVQQFIKKYAYTHPNESFCSVLQGYTDILYEALMNEWVTKMRADALTEVERGL</sequence>
<dbReference type="Gene3D" id="6.10.140.2220">
    <property type="match status" value="1"/>
</dbReference>
<evidence type="ECO:0000256" key="2">
    <source>
        <dbReference type="ARBA" id="ARBA00022771"/>
    </source>
</evidence>
<proteinExistence type="predicted"/>
<dbReference type="Gene3D" id="2.170.270.10">
    <property type="entry name" value="SET domain"/>
    <property type="match status" value="1"/>
</dbReference>
<dbReference type="GO" id="GO:0008170">
    <property type="term" value="F:N-methyltransferase activity"/>
    <property type="evidence" value="ECO:0007669"/>
    <property type="project" value="UniProtKB-ARBA"/>
</dbReference>
<evidence type="ECO:0000259" key="5">
    <source>
        <dbReference type="PROSITE" id="PS50280"/>
    </source>
</evidence>
<dbReference type="Pfam" id="PF01753">
    <property type="entry name" value="zf-MYND"/>
    <property type="match status" value="1"/>
</dbReference>
<evidence type="ECO:0000259" key="6">
    <source>
        <dbReference type="PROSITE" id="PS50865"/>
    </source>
</evidence>
<dbReference type="PROSITE" id="PS50280">
    <property type="entry name" value="SET"/>
    <property type="match status" value="1"/>
</dbReference>
<keyword evidence="2 4" id="KW-0863">Zinc-finger</keyword>
<dbReference type="CDD" id="cd20071">
    <property type="entry name" value="SET_SMYD"/>
    <property type="match status" value="1"/>
</dbReference>
<dbReference type="GO" id="GO:0008276">
    <property type="term" value="F:protein methyltransferase activity"/>
    <property type="evidence" value="ECO:0007669"/>
    <property type="project" value="UniProtKB-ARBA"/>
</dbReference>
<dbReference type="InterPro" id="IPR001214">
    <property type="entry name" value="SET_dom"/>
</dbReference>
<dbReference type="InterPro" id="IPR046341">
    <property type="entry name" value="SET_dom_sf"/>
</dbReference>
<dbReference type="InterPro" id="IPR011990">
    <property type="entry name" value="TPR-like_helical_dom_sf"/>
</dbReference>
<dbReference type="AlphaFoldDB" id="A0A1Q3EX53"/>
<keyword evidence="1" id="KW-0479">Metal-binding</keyword>
<feature type="domain" description="SET" evidence="5">
    <location>
        <begin position="191"/>
        <end position="459"/>
    </location>
</feature>
<reference evidence="7" key="1">
    <citation type="submission" date="2017-01" db="EMBL/GenBank/DDBJ databases">
        <title>A deep insight into the sialotranscriptome of adult male and female Cluex tarsalis mosquitoes.</title>
        <authorList>
            <person name="Ribeiro J.M."/>
            <person name="Moreira F."/>
            <person name="Bernard K.A."/>
            <person name="Calvo E."/>
        </authorList>
    </citation>
    <scope>NUCLEOTIDE SEQUENCE</scope>
    <source>
        <strain evidence="7">Kern County</strain>
        <tissue evidence="7">Salivary glands</tissue>
    </source>
</reference>
<dbReference type="GO" id="GO:0008270">
    <property type="term" value="F:zinc ion binding"/>
    <property type="evidence" value="ECO:0007669"/>
    <property type="project" value="UniProtKB-KW"/>
</dbReference>
<evidence type="ECO:0000256" key="1">
    <source>
        <dbReference type="ARBA" id="ARBA00022723"/>
    </source>
</evidence>
<dbReference type="Gene3D" id="1.10.220.160">
    <property type="match status" value="1"/>
</dbReference>
<feature type="domain" description="MYND-type" evidence="6">
    <location>
        <begin position="237"/>
        <end position="277"/>
    </location>
</feature>
<dbReference type="SUPFAM" id="SSF144232">
    <property type="entry name" value="HIT/MYND zinc finger-like"/>
    <property type="match status" value="1"/>
</dbReference>
<dbReference type="InterPro" id="IPR002893">
    <property type="entry name" value="Znf_MYND"/>
</dbReference>
<evidence type="ECO:0000256" key="4">
    <source>
        <dbReference type="PROSITE-ProRule" id="PRU00134"/>
    </source>
</evidence>
<name>A0A1Q3EX53_CULTA</name>
<keyword evidence="3" id="KW-0862">Zinc</keyword>
<dbReference type="PANTHER" id="PTHR47111:SF1">
    <property type="entry name" value="SET AND MYND DOMAIN-CONTAINING PROTEIN 4"/>
    <property type="match status" value="1"/>
</dbReference>
<dbReference type="EMBL" id="GFDL01015175">
    <property type="protein sequence ID" value="JAV19870.1"/>
    <property type="molecule type" value="Transcribed_RNA"/>
</dbReference>
<accession>A0A1Q3EX53</accession>
<evidence type="ECO:0000256" key="3">
    <source>
        <dbReference type="ARBA" id="ARBA00022833"/>
    </source>
</evidence>
<dbReference type="PANTHER" id="PTHR47111">
    <property type="entry name" value="BCDNA.LD29892"/>
    <property type="match status" value="1"/>
</dbReference>
<dbReference type="GO" id="GO:0008757">
    <property type="term" value="F:S-adenosylmethionine-dependent methyltransferase activity"/>
    <property type="evidence" value="ECO:0007669"/>
    <property type="project" value="UniProtKB-ARBA"/>
</dbReference>
<dbReference type="PROSITE" id="PS50865">
    <property type="entry name" value="ZF_MYND_2"/>
    <property type="match status" value="1"/>
</dbReference>
<dbReference type="SUPFAM" id="SSF48452">
    <property type="entry name" value="TPR-like"/>
    <property type="match status" value="1"/>
</dbReference>
<dbReference type="SMART" id="SM00317">
    <property type="entry name" value="SET"/>
    <property type="match status" value="1"/>
</dbReference>